<comment type="catalytic activity">
    <reaction evidence="10">
        <text>holo-[cytochrome c] = apo-[cytochrome c] + heme b</text>
        <dbReference type="Rhea" id="RHEA:22648"/>
        <dbReference type="Rhea" id="RHEA-COMP:10725"/>
        <dbReference type="Rhea" id="RHEA-COMP:10726"/>
        <dbReference type="ChEBI" id="CHEBI:29950"/>
        <dbReference type="ChEBI" id="CHEBI:60344"/>
        <dbReference type="ChEBI" id="CHEBI:83739"/>
        <dbReference type="EC" id="4.4.1.17"/>
    </reaction>
</comment>
<reference evidence="11 12" key="1">
    <citation type="journal article" date="2018" name="Nat. Ecol. Evol.">
        <title>Pezizomycetes genomes reveal the molecular basis of ectomycorrhizal truffle lifestyle.</title>
        <authorList>
            <person name="Murat C."/>
            <person name="Payen T."/>
            <person name="Noel B."/>
            <person name="Kuo A."/>
            <person name="Morin E."/>
            <person name="Chen J."/>
            <person name="Kohler A."/>
            <person name="Krizsan K."/>
            <person name="Balestrini R."/>
            <person name="Da Silva C."/>
            <person name="Montanini B."/>
            <person name="Hainaut M."/>
            <person name="Levati E."/>
            <person name="Barry K.W."/>
            <person name="Belfiori B."/>
            <person name="Cichocki N."/>
            <person name="Clum A."/>
            <person name="Dockter R.B."/>
            <person name="Fauchery L."/>
            <person name="Guy J."/>
            <person name="Iotti M."/>
            <person name="Le Tacon F."/>
            <person name="Lindquist E.A."/>
            <person name="Lipzen A."/>
            <person name="Malagnac F."/>
            <person name="Mello A."/>
            <person name="Molinier V."/>
            <person name="Miyauchi S."/>
            <person name="Poulain J."/>
            <person name="Riccioni C."/>
            <person name="Rubini A."/>
            <person name="Sitrit Y."/>
            <person name="Splivallo R."/>
            <person name="Traeger S."/>
            <person name="Wang M."/>
            <person name="Zifcakova L."/>
            <person name="Wipf D."/>
            <person name="Zambonelli A."/>
            <person name="Paolocci F."/>
            <person name="Nowrousian M."/>
            <person name="Ottonello S."/>
            <person name="Baldrian P."/>
            <person name="Spatafora J.W."/>
            <person name="Henrissat B."/>
            <person name="Nagy L.G."/>
            <person name="Aury J.M."/>
            <person name="Wincker P."/>
            <person name="Grigoriev I.V."/>
            <person name="Bonfante P."/>
            <person name="Martin F.M."/>
        </authorList>
    </citation>
    <scope>NUCLEOTIDE SEQUENCE [LARGE SCALE GENOMIC DNA]</scope>
    <source>
        <strain evidence="11 12">120613-1</strain>
    </source>
</reference>
<comment type="similarity">
    <text evidence="2 10">Belongs to the cytochrome c-type heme lyase family.</text>
</comment>
<evidence type="ECO:0000256" key="3">
    <source>
        <dbReference type="ARBA" id="ARBA00022617"/>
    </source>
</evidence>
<keyword evidence="7 10" id="KW-0496">Mitochondrion</keyword>
<evidence type="ECO:0000256" key="10">
    <source>
        <dbReference type="RuleBase" id="RU363130"/>
    </source>
</evidence>
<evidence type="ECO:0000256" key="2">
    <source>
        <dbReference type="ARBA" id="ARBA00007255"/>
    </source>
</evidence>
<dbReference type="PROSITE" id="PS00822">
    <property type="entry name" value="CYTO_HEME_LYASE_2"/>
    <property type="match status" value="1"/>
</dbReference>
<accession>A0A3N4IVY3</accession>
<dbReference type="Proteomes" id="UP000276215">
    <property type="component" value="Unassembled WGS sequence"/>
</dbReference>
<evidence type="ECO:0000256" key="4">
    <source>
        <dbReference type="ARBA" id="ARBA00022723"/>
    </source>
</evidence>
<dbReference type="EMBL" id="ML120545">
    <property type="protein sequence ID" value="RPA90036.1"/>
    <property type="molecule type" value="Genomic_DNA"/>
</dbReference>
<comment type="subcellular location">
    <subcellularLocation>
        <location evidence="1 10">Mitochondrion inner membrane</location>
    </subcellularLocation>
</comment>
<evidence type="ECO:0000256" key="5">
    <source>
        <dbReference type="ARBA" id="ARBA00022792"/>
    </source>
</evidence>
<dbReference type="PANTHER" id="PTHR12743">
    <property type="entry name" value="CYTOCHROME C1 HEME LYASE"/>
    <property type="match status" value="1"/>
</dbReference>
<protein>
    <recommendedName>
        <fullName evidence="10">Holocytochrome c-type synthase</fullName>
        <ecNumber evidence="10">4.4.1.17</ecNumber>
    </recommendedName>
</protein>
<dbReference type="STRING" id="1336337.A0A3N4IVY3"/>
<evidence type="ECO:0000256" key="6">
    <source>
        <dbReference type="ARBA" id="ARBA00023004"/>
    </source>
</evidence>
<dbReference type="AlphaFoldDB" id="A0A3N4IVY3"/>
<proteinExistence type="inferred from homology"/>
<keyword evidence="5 10" id="KW-0999">Mitochondrion inner membrane</keyword>
<keyword evidence="3 10" id="KW-0349">Heme</keyword>
<keyword evidence="4 10" id="KW-0479">Metal-binding</keyword>
<keyword evidence="6 10" id="KW-0408">Iron</keyword>
<organism evidence="11 12">
    <name type="scientific">Choiromyces venosus 120613-1</name>
    <dbReference type="NCBI Taxonomy" id="1336337"/>
    <lineage>
        <taxon>Eukaryota</taxon>
        <taxon>Fungi</taxon>
        <taxon>Dikarya</taxon>
        <taxon>Ascomycota</taxon>
        <taxon>Pezizomycotina</taxon>
        <taxon>Pezizomycetes</taxon>
        <taxon>Pezizales</taxon>
        <taxon>Tuberaceae</taxon>
        <taxon>Choiromyces</taxon>
    </lineage>
</organism>
<evidence type="ECO:0000256" key="7">
    <source>
        <dbReference type="ARBA" id="ARBA00023128"/>
    </source>
</evidence>
<dbReference type="GO" id="GO:0005743">
    <property type="term" value="C:mitochondrial inner membrane"/>
    <property type="evidence" value="ECO:0007669"/>
    <property type="project" value="UniProtKB-SubCell"/>
</dbReference>
<keyword evidence="9 10" id="KW-0456">Lyase</keyword>
<evidence type="ECO:0000256" key="1">
    <source>
        <dbReference type="ARBA" id="ARBA00004273"/>
    </source>
</evidence>
<keyword evidence="12" id="KW-1185">Reference proteome</keyword>
<dbReference type="EC" id="4.4.1.17" evidence="10"/>
<dbReference type="GO" id="GO:0004408">
    <property type="term" value="F:holocytochrome-c synthase activity"/>
    <property type="evidence" value="ECO:0007669"/>
    <property type="project" value="UniProtKB-EC"/>
</dbReference>
<dbReference type="Pfam" id="PF01265">
    <property type="entry name" value="Cyto_heme_lyase"/>
    <property type="match status" value="1"/>
</dbReference>
<evidence type="ECO:0000256" key="8">
    <source>
        <dbReference type="ARBA" id="ARBA00023136"/>
    </source>
</evidence>
<name>A0A3N4IVY3_9PEZI</name>
<keyword evidence="8 10" id="KW-0472">Membrane</keyword>
<dbReference type="OrthoDB" id="4243at2759"/>
<gene>
    <name evidence="11" type="ORF">L873DRAFT_1881967</name>
</gene>
<evidence type="ECO:0000313" key="11">
    <source>
        <dbReference type="EMBL" id="RPA90036.1"/>
    </source>
</evidence>
<comment type="function">
    <text evidence="10">Lyase that catalyzes the covalent linking of the heme group to the cytochrome C apoprotein to produce the mature functional cytochrome.</text>
</comment>
<dbReference type="InterPro" id="IPR000511">
    <property type="entry name" value="Holocyt_c/c1_synthase"/>
</dbReference>
<dbReference type="PANTHER" id="PTHR12743:SF0">
    <property type="entry name" value="HOLOCYTOCHROME C-TYPE SYNTHASE"/>
    <property type="match status" value="1"/>
</dbReference>
<dbReference type="GO" id="GO:0046872">
    <property type="term" value="F:metal ion binding"/>
    <property type="evidence" value="ECO:0007669"/>
    <property type="project" value="UniProtKB-KW"/>
</dbReference>
<evidence type="ECO:0000313" key="12">
    <source>
        <dbReference type="Proteomes" id="UP000276215"/>
    </source>
</evidence>
<sequence>MWWAKACLFLRGQKLTPKAQFMVLLGYQAPFDRHDWAVDRCGKKIDYVIDFYSGKPHPKWAEALSFYLDTCTPVQSYRQRVHELGCSDSQGHSFDTVL</sequence>
<evidence type="ECO:0000256" key="9">
    <source>
        <dbReference type="ARBA" id="ARBA00023239"/>
    </source>
</evidence>